<dbReference type="Proteomes" id="UP001293718">
    <property type="component" value="Unassembled WGS sequence"/>
</dbReference>
<organism evidence="2 3">
    <name type="scientific">Azohydromonas lata</name>
    <dbReference type="NCBI Taxonomy" id="45677"/>
    <lineage>
        <taxon>Bacteria</taxon>
        <taxon>Pseudomonadati</taxon>
        <taxon>Pseudomonadota</taxon>
        <taxon>Betaproteobacteria</taxon>
        <taxon>Burkholderiales</taxon>
        <taxon>Sphaerotilaceae</taxon>
        <taxon>Azohydromonas</taxon>
    </lineage>
</organism>
<proteinExistence type="predicted"/>
<name>A0ABU5IFM3_9BURK</name>
<evidence type="ECO:0000313" key="3">
    <source>
        <dbReference type="Proteomes" id="UP001293718"/>
    </source>
</evidence>
<dbReference type="InterPro" id="IPR052339">
    <property type="entry name" value="Fe-S_Maturation_MIP18"/>
</dbReference>
<reference evidence="2 3" key="1">
    <citation type="submission" date="2023-11" db="EMBL/GenBank/DDBJ databases">
        <title>Draft genome of Azohydromonas lata strain H1 (DSM1123), a polyhydroxyalkanoate producer.</title>
        <authorList>
            <person name="Traversa D."/>
            <person name="D'Addabbo P."/>
            <person name="Pazzani C."/>
            <person name="Manzari C."/>
            <person name="Chiara M."/>
            <person name="Scrascia M."/>
        </authorList>
    </citation>
    <scope>NUCLEOTIDE SEQUENCE [LARGE SCALE GENOMIC DNA]</scope>
    <source>
        <strain evidence="2 3">H1</strain>
    </source>
</reference>
<gene>
    <name evidence="2" type="ORF">SM757_14305</name>
</gene>
<dbReference type="RefSeq" id="WP_066333717.1">
    <property type="nucleotide sequence ID" value="NZ_JAXOJX010000022.1"/>
</dbReference>
<dbReference type="SUPFAM" id="SSF117916">
    <property type="entry name" value="Fe-S cluster assembly (FSCA) domain-like"/>
    <property type="match status" value="1"/>
</dbReference>
<comment type="caution">
    <text evidence="2">The sequence shown here is derived from an EMBL/GenBank/DDBJ whole genome shotgun (WGS) entry which is preliminary data.</text>
</comment>
<dbReference type="PANTHER" id="PTHR42831">
    <property type="entry name" value="FE-S PROTEIN MATURATION AUXILIARY FACTOR YITW"/>
    <property type="match status" value="1"/>
</dbReference>
<protein>
    <submittedName>
        <fullName evidence="2">Metal-sulfur cluster assembly factor</fullName>
    </submittedName>
</protein>
<dbReference type="PANTHER" id="PTHR42831:SF1">
    <property type="entry name" value="FE-S PROTEIN MATURATION AUXILIARY FACTOR YITW"/>
    <property type="match status" value="1"/>
</dbReference>
<dbReference type="Pfam" id="PF01883">
    <property type="entry name" value="FeS_assembly_P"/>
    <property type="match status" value="1"/>
</dbReference>
<evidence type="ECO:0000313" key="2">
    <source>
        <dbReference type="EMBL" id="MDZ5457748.1"/>
    </source>
</evidence>
<dbReference type="InterPro" id="IPR034904">
    <property type="entry name" value="FSCA_dom_sf"/>
</dbReference>
<dbReference type="EMBL" id="JAXOJX010000022">
    <property type="protein sequence ID" value="MDZ5457748.1"/>
    <property type="molecule type" value="Genomic_DNA"/>
</dbReference>
<dbReference type="Gene3D" id="3.30.300.130">
    <property type="entry name" value="Fe-S cluster assembly (FSCA)"/>
    <property type="match status" value="1"/>
</dbReference>
<feature type="domain" description="MIP18 family-like" evidence="1">
    <location>
        <begin position="26"/>
        <end position="88"/>
    </location>
</feature>
<keyword evidence="3" id="KW-1185">Reference proteome</keyword>
<sequence length="118" mass="13156">MDTAGQGADAAPRFDYEGDEALRGPVTQALRRVVDPEVALSIVDVGLIYRVRVTQEGVHVLMTMTSAACPVTDVIVEDVQDELDRVLPAALPLEVEITYEPPWTPERMSESARRFMRW</sequence>
<dbReference type="InterPro" id="IPR002744">
    <property type="entry name" value="MIP18-like"/>
</dbReference>
<evidence type="ECO:0000259" key="1">
    <source>
        <dbReference type="Pfam" id="PF01883"/>
    </source>
</evidence>
<accession>A0ABU5IFM3</accession>